<dbReference type="Proteomes" id="UP001161276">
    <property type="component" value="Unassembled WGS sequence"/>
</dbReference>
<dbReference type="PROSITE" id="PS50995">
    <property type="entry name" value="HTH_MARR_2"/>
    <property type="match status" value="1"/>
</dbReference>
<evidence type="ECO:0000256" key="2">
    <source>
        <dbReference type="ARBA" id="ARBA00023125"/>
    </source>
</evidence>
<proteinExistence type="predicted"/>
<keyword evidence="2" id="KW-0238">DNA-binding</keyword>
<dbReference type="Gene3D" id="1.10.10.10">
    <property type="entry name" value="Winged helix-like DNA-binding domain superfamily/Winged helix DNA-binding domain"/>
    <property type="match status" value="1"/>
</dbReference>
<evidence type="ECO:0000256" key="1">
    <source>
        <dbReference type="ARBA" id="ARBA00023015"/>
    </source>
</evidence>
<dbReference type="EMBL" id="JAOCKG010000002">
    <property type="protein sequence ID" value="MDH2049776.1"/>
    <property type="molecule type" value="Genomic_DNA"/>
</dbReference>
<dbReference type="GO" id="GO:0006950">
    <property type="term" value="P:response to stress"/>
    <property type="evidence" value="ECO:0007669"/>
    <property type="project" value="TreeGrafter"/>
</dbReference>
<sequence length="179" mass="19256">MSHAVRMPPMLEPKHHALLDEAARRGLASADDIGLCFQLLSLANAIDRDCAARLAPRQLSEGKFVLLFLLHGQADGLSAHQLADGAGVTRATITGLLDGLERDGFVLREPGLLDRRRVMVTLTAKGKSVAATLFKEHTDWIGSVFAGLAASDKARLSDLLARVWVGTDTGRAALRKEPQ</sequence>
<dbReference type="GO" id="GO:0003677">
    <property type="term" value="F:DNA binding"/>
    <property type="evidence" value="ECO:0007669"/>
    <property type="project" value="UniProtKB-KW"/>
</dbReference>
<dbReference type="Pfam" id="PF01047">
    <property type="entry name" value="MarR"/>
    <property type="match status" value="1"/>
</dbReference>
<dbReference type="PANTHER" id="PTHR33164:SF43">
    <property type="entry name" value="HTH-TYPE TRANSCRIPTIONAL REPRESSOR YETL"/>
    <property type="match status" value="1"/>
</dbReference>
<dbReference type="SUPFAM" id="SSF46785">
    <property type="entry name" value="Winged helix' DNA-binding domain"/>
    <property type="match status" value="1"/>
</dbReference>
<dbReference type="RefSeq" id="WP_280026021.1">
    <property type="nucleotide sequence ID" value="NZ_JAOCKG010000002.1"/>
</dbReference>
<dbReference type="AlphaFoldDB" id="A0AA43AXB8"/>
<keyword evidence="3" id="KW-0804">Transcription</keyword>
<reference evidence="5" key="1">
    <citation type="submission" date="2022-09" db="EMBL/GenBank/DDBJ databases">
        <title>Intensive care unit water sources are persistently colonized with multi-drug resistant bacteria and are the site of extensive horizontal gene transfer of antibiotic resistance genes.</title>
        <authorList>
            <person name="Diorio-Toth L."/>
        </authorList>
    </citation>
    <scope>NUCLEOTIDE SEQUENCE</scope>
    <source>
        <strain evidence="5">GD03676</strain>
    </source>
</reference>
<dbReference type="InterPro" id="IPR036388">
    <property type="entry name" value="WH-like_DNA-bd_sf"/>
</dbReference>
<dbReference type="GO" id="GO:0003700">
    <property type="term" value="F:DNA-binding transcription factor activity"/>
    <property type="evidence" value="ECO:0007669"/>
    <property type="project" value="InterPro"/>
</dbReference>
<dbReference type="InterPro" id="IPR036390">
    <property type="entry name" value="WH_DNA-bd_sf"/>
</dbReference>
<organism evidence="5 6">
    <name type="scientific">Achromobacter marplatensis</name>
    <dbReference type="NCBI Taxonomy" id="470868"/>
    <lineage>
        <taxon>Bacteria</taxon>
        <taxon>Pseudomonadati</taxon>
        <taxon>Pseudomonadota</taxon>
        <taxon>Betaproteobacteria</taxon>
        <taxon>Burkholderiales</taxon>
        <taxon>Alcaligenaceae</taxon>
        <taxon>Achromobacter</taxon>
    </lineage>
</organism>
<gene>
    <name evidence="5" type="ORF">N5K24_05195</name>
</gene>
<dbReference type="InterPro" id="IPR039422">
    <property type="entry name" value="MarR/SlyA-like"/>
</dbReference>
<comment type="caution">
    <text evidence="5">The sequence shown here is derived from an EMBL/GenBank/DDBJ whole genome shotgun (WGS) entry which is preliminary data.</text>
</comment>
<evidence type="ECO:0000313" key="5">
    <source>
        <dbReference type="EMBL" id="MDH2049776.1"/>
    </source>
</evidence>
<evidence type="ECO:0000313" key="6">
    <source>
        <dbReference type="Proteomes" id="UP001161276"/>
    </source>
</evidence>
<evidence type="ECO:0000256" key="3">
    <source>
        <dbReference type="ARBA" id="ARBA00023163"/>
    </source>
</evidence>
<dbReference type="PROSITE" id="PS01117">
    <property type="entry name" value="HTH_MARR_1"/>
    <property type="match status" value="1"/>
</dbReference>
<dbReference type="InterPro" id="IPR023187">
    <property type="entry name" value="Tscrpt_reg_MarR-type_CS"/>
</dbReference>
<feature type="domain" description="HTH marR-type" evidence="4">
    <location>
        <begin position="32"/>
        <end position="165"/>
    </location>
</feature>
<dbReference type="InterPro" id="IPR000835">
    <property type="entry name" value="HTH_MarR-typ"/>
</dbReference>
<dbReference type="PRINTS" id="PR00598">
    <property type="entry name" value="HTHMARR"/>
</dbReference>
<keyword evidence="1" id="KW-0805">Transcription regulation</keyword>
<name>A0AA43AXB8_9BURK</name>
<accession>A0AA43AXB8</accession>
<dbReference type="SMART" id="SM00347">
    <property type="entry name" value="HTH_MARR"/>
    <property type="match status" value="1"/>
</dbReference>
<evidence type="ECO:0000259" key="4">
    <source>
        <dbReference type="PROSITE" id="PS50995"/>
    </source>
</evidence>
<dbReference type="PANTHER" id="PTHR33164">
    <property type="entry name" value="TRANSCRIPTIONAL REGULATOR, MARR FAMILY"/>
    <property type="match status" value="1"/>
</dbReference>
<protein>
    <submittedName>
        <fullName evidence="5">MarR family transcriptional regulator</fullName>
    </submittedName>
</protein>